<keyword evidence="1" id="KW-1185">Reference proteome</keyword>
<name>A0A8B7ZMI2_ACAPL</name>
<evidence type="ECO:0000313" key="1">
    <source>
        <dbReference type="Proteomes" id="UP000694845"/>
    </source>
</evidence>
<protein>
    <submittedName>
        <fullName evidence="2 3">Uncharacterized protein LOC110987841</fullName>
    </submittedName>
</protein>
<dbReference type="OrthoDB" id="6069848at2759"/>
<dbReference type="GeneID" id="110987841"/>
<organism evidence="1 3">
    <name type="scientific">Acanthaster planci</name>
    <name type="common">Crown-of-thorns starfish</name>
    <dbReference type="NCBI Taxonomy" id="133434"/>
    <lineage>
        <taxon>Eukaryota</taxon>
        <taxon>Metazoa</taxon>
        <taxon>Echinodermata</taxon>
        <taxon>Eleutherozoa</taxon>
        <taxon>Asterozoa</taxon>
        <taxon>Asteroidea</taxon>
        <taxon>Valvatacea</taxon>
        <taxon>Valvatida</taxon>
        <taxon>Acanthasteridae</taxon>
        <taxon>Acanthaster</taxon>
    </lineage>
</organism>
<dbReference type="RefSeq" id="XP_022106643.1">
    <property type="nucleotide sequence ID" value="XM_022250951.1"/>
</dbReference>
<gene>
    <name evidence="2 3" type="primary">LOC110987841</name>
</gene>
<proteinExistence type="predicted"/>
<dbReference type="OMA" id="EELAMWW"/>
<dbReference type="Proteomes" id="UP000694845">
    <property type="component" value="Unplaced"/>
</dbReference>
<reference evidence="2 3" key="1">
    <citation type="submission" date="2025-04" db="UniProtKB">
        <authorList>
            <consortium name="RefSeq"/>
        </authorList>
    </citation>
    <scope>IDENTIFICATION</scope>
</reference>
<accession>A0A8B7ZMI2</accession>
<evidence type="ECO:0000313" key="2">
    <source>
        <dbReference type="RefSeq" id="XP_022106643.1"/>
    </source>
</evidence>
<evidence type="ECO:0000313" key="3">
    <source>
        <dbReference type="RefSeq" id="XP_022106644.1"/>
    </source>
</evidence>
<dbReference type="RefSeq" id="XP_022106644.1">
    <property type="nucleotide sequence ID" value="XM_022250952.1"/>
</dbReference>
<dbReference type="KEGG" id="aplc:110987841"/>
<dbReference type="AlphaFoldDB" id="A0A8B7ZMI2"/>
<sequence length="315" mass="35106">MSRSPLDLSPRGPAVNVAIMSDFLAAPPDLFTVVEGCRRKLRHDPRLVTVCGQSAKFLDSKGGCLAVSNKSELDSITEALLTLPLFFNVFLKRYQKVGNTTVINLGKAAVIVNTQHPHIQDHFKRLLTEAKRLMQRGKRFAVEFNFNKVIEEWMHSAFVSAGLDDADTSCFRRVLYVSMYGRVTVTNHGENVELFTCRDCIKSEGLIVWWVFCFPCCMCVCPIYKLHRALRVTDLGGPVAGVTATAFLPLGEIVGGDWRDWLDVLRTPNRQFALLPLSRAEATVSQGPSVQTMEDSLAAEQLEENRENDNAVLGQ</sequence>